<protein>
    <submittedName>
        <fullName evidence="1">Uncharacterized protein</fullName>
    </submittedName>
</protein>
<accession>A0ACC3D3J4</accession>
<comment type="caution">
    <text evidence="1">The sequence shown here is derived from an EMBL/GenBank/DDBJ whole genome shotgun (WGS) entry which is preliminary data.</text>
</comment>
<keyword evidence="2" id="KW-1185">Reference proteome</keyword>
<proteinExistence type="predicted"/>
<name>A0ACC3D3J4_9PEZI</name>
<dbReference type="EMBL" id="JAWDJW010007959">
    <property type="protein sequence ID" value="KAK3061263.1"/>
    <property type="molecule type" value="Genomic_DNA"/>
</dbReference>
<sequence>MRREVKLTDLVHHRLFPHPTPTDPPDFSTHLSKNLVGEVRIETQRFYGSLESIEARYPGLNYSHAPHRNRLARFPHHARLFKAFDDLHLTSHEISMICRWEGTLWARQRYERDEGVKVGDTTGDGIGPWVDRRERSPVKREKTKQIKVETNIEVEVATAAQTTPVAVHTPSSEDRQMAEASQAQEDGHEEAHDEDSDEGDIRQQSIGDELHRRLVAAAEARNAGIDVSMDPLFEQYLKEATEGGAASTDDLLTGFRAAHAMAAVHAASSASSSAAA</sequence>
<dbReference type="Proteomes" id="UP001186974">
    <property type="component" value="Unassembled WGS sequence"/>
</dbReference>
<gene>
    <name evidence="1" type="ORF">LTS18_006660</name>
</gene>
<organism evidence="1 2">
    <name type="scientific">Coniosporium uncinatum</name>
    <dbReference type="NCBI Taxonomy" id="93489"/>
    <lineage>
        <taxon>Eukaryota</taxon>
        <taxon>Fungi</taxon>
        <taxon>Dikarya</taxon>
        <taxon>Ascomycota</taxon>
        <taxon>Pezizomycotina</taxon>
        <taxon>Dothideomycetes</taxon>
        <taxon>Dothideomycetes incertae sedis</taxon>
        <taxon>Coniosporium</taxon>
    </lineage>
</organism>
<evidence type="ECO:0000313" key="1">
    <source>
        <dbReference type="EMBL" id="KAK3061263.1"/>
    </source>
</evidence>
<reference evidence="1" key="1">
    <citation type="submission" date="2024-09" db="EMBL/GenBank/DDBJ databases">
        <title>Black Yeasts Isolated from many extreme environments.</title>
        <authorList>
            <person name="Coleine C."/>
            <person name="Stajich J.E."/>
            <person name="Selbmann L."/>
        </authorList>
    </citation>
    <scope>NUCLEOTIDE SEQUENCE</scope>
    <source>
        <strain evidence="1">CCFEE 5737</strain>
    </source>
</reference>
<evidence type="ECO:0000313" key="2">
    <source>
        <dbReference type="Proteomes" id="UP001186974"/>
    </source>
</evidence>